<evidence type="ECO:0000256" key="5">
    <source>
        <dbReference type="ARBA" id="ARBA00022989"/>
    </source>
</evidence>
<dbReference type="STRING" id="1382522.W6MG35"/>
<keyword evidence="6 10" id="KW-0496">Mitochondrion</keyword>
<comment type="function">
    <text evidence="9 10">Essential for the assembly of ubiquinol-cytochrome c reductase. It has a direct effect on the correct occurrence of the Rieske protein, core 4, core 5 and apocytochrome b.</text>
</comment>
<evidence type="ECO:0000256" key="10">
    <source>
        <dbReference type="RuleBase" id="RU368005"/>
    </source>
</evidence>
<dbReference type="HOGENOM" id="CLU_147520_0_0_1"/>
<comment type="subcellular location">
    <subcellularLocation>
        <location evidence="1 10">Mitochondrion inner membrane</location>
        <topology evidence="1 10">Single-pass membrane protein</topology>
    </subcellularLocation>
</comment>
<dbReference type="GO" id="GO:0005743">
    <property type="term" value="C:mitochondrial inner membrane"/>
    <property type="evidence" value="ECO:0007669"/>
    <property type="project" value="UniProtKB-SubCell"/>
</dbReference>
<proteinExistence type="inferred from homology"/>
<evidence type="ECO:0000256" key="4">
    <source>
        <dbReference type="ARBA" id="ARBA00022792"/>
    </source>
</evidence>
<evidence type="ECO:0000313" key="11">
    <source>
        <dbReference type="EMBL" id="CDK24954.1"/>
    </source>
</evidence>
<reference evidence="11" key="2">
    <citation type="submission" date="2014-02" db="EMBL/GenBank/DDBJ databases">
        <title>Complete DNA sequence of /Kuraishia capsulata/ illustrates novel genomic features among budding yeasts (/Saccharomycotina/).</title>
        <authorList>
            <person name="Morales L."/>
            <person name="Noel B."/>
            <person name="Porcel B."/>
            <person name="Marcet-Houben M."/>
            <person name="Hullo M-F."/>
            <person name="Sacerdot C."/>
            <person name="Tekaia F."/>
            <person name="Leh-Louis V."/>
            <person name="Despons L."/>
            <person name="Khanna V."/>
            <person name="Aury J-M."/>
            <person name="Barbe V."/>
            <person name="Couloux A."/>
            <person name="Labadie K."/>
            <person name="Pelletier E."/>
            <person name="Souciet J-L."/>
            <person name="Boekhout T."/>
            <person name="Gabaldon T."/>
            <person name="Wincker P."/>
            <person name="Dujon B."/>
        </authorList>
    </citation>
    <scope>NUCLEOTIDE SEQUENCE</scope>
    <source>
        <strain evidence="11">CBS 1993</strain>
    </source>
</reference>
<keyword evidence="4 10" id="KW-0999">Mitochondrion inner membrane</keyword>
<evidence type="ECO:0000256" key="2">
    <source>
        <dbReference type="ARBA" id="ARBA00006780"/>
    </source>
</evidence>
<keyword evidence="7" id="KW-0472">Membrane</keyword>
<keyword evidence="5" id="KW-1133">Transmembrane helix</keyword>
<accession>W6MG35</accession>
<evidence type="ECO:0000256" key="8">
    <source>
        <dbReference type="ARBA" id="ARBA00023186"/>
    </source>
</evidence>
<organism evidence="11 12">
    <name type="scientific">Kuraishia capsulata CBS 1993</name>
    <dbReference type="NCBI Taxonomy" id="1382522"/>
    <lineage>
        <taxon>Eukaryota</taxon>
        <taxon>Fungi</taxon>
        <taxon>Dikarya</taxon>
        <taxon>Ascomycota</taxon>
        <taxon>Saccharomycotina</taxon>
        <taxon>Pichiomycetes</taxon>
        <taxon>Pichiales</taxon>
        <taxon>Pichiaceae</taxon>
        <taxon>Kuraishia</taxon>
    </lineage>
</organism>
<sequence length="146" mass="16813">MSANYIMWKKFILYGGGIVGSGVLLYKFTTPTEEQLIARLSPELRAEYENNRQFRQQEQQELMKIVQETAASSEPIWKTGSIVSPWDRDPATQGLPKGTELLVKKQTFEKGIATARQLSEIEALKQEEERMAQASQEKSKWAFWKR</sequence>
<dbReference type="GO" id="GO:0034551">
    <property type="term" value="P:mitochondrial respiratory chain complex III assembly"/>
    <property type="evidence" value="ECO:0007669"/>
    <property type="project" value="TreeGrafter"/>
</dbReference>
<dbReference type="EMBL" id="HG793125">
    <property type="protein sequence ID" value="CDK24954.1"/>
    <property type="molecule type" value="Genomic_DNA"/>
</dbReference>
<evidence type="ECO:0000313" key="12">
    <source>
        <dbReference type="Proteomes" id="UP000019384"/>
    </source>
</evidence>
<evidence type="ECO:0000256" key="7">
    <source>
        <dbReference type="ARBA" id="ARBA00023136"/>
    </source>
</evidence>
<dbReference type="PANTHER" id="PTHR28202">
    <property type="entry name" value="ASSEMBLY FACTOR CBP4"/>
    <property type="match status" value="1"/>
</dbReference>
<keyword evidence="8 10" id="KW-0143">Chaperone</keyword>
<dbReference type="Pfam" id="PF07960">
    <property type="entry name" value="CBP4"/>
    <property type="match status" value="1"/>
</dbReference>
<dbReference type="AlphaFoldDB" id="W6MG35"/>
<dbReference type="GeneID" id="34518357"/>
<evidence type="ECO:0000256" key="6">
    <source>
        <dbReference type="ARBA" id="ARBA00023128"/>
    </source>
</evidence>
<comment type="similarity">
    <text evidence="2 10">Belongs to the CBP4 family.</text>
</comment>
<dbReference type="OrthoDB" id="5576752at2759"/>
<dbReference type="Proteomes" id="UP000019384">
    <property type="component" value="Unassembled WGS sequence"/>
</dbReference>
<keyword evidence="3" id="KW-0812">Transmembrane</keyword>
<gene>
    <name evidence="11" type="ORF">KUCA_T00000921001</name>
</gene>
<evidence type="ECO:0000256" key="1">
    <source>
        <dbReference type="ARBA" id="ARBA00004434"/>
    </source>
</evidence>
<name>W6MG35_9ASCO</name>
<dbReference type="RefSeq" id="XP_022456969.1">
    <property type="nucleotide sequence ID" value="XM_022605508.1"/>
</dbReference>
<dbReference type="InterPro" id="IPR012420">
    <property type="entry name" value="Cbp4"/>
</dbReference>
<keyword evidence="12" id="KW-1185">Reference proteome</keyword>
<dbReference type="PANTHER" id="PTHR28202:SF1">
    <property type="entry name" value="ASSEMBLY FACTOR CBP4"/>
    <property type="match status" value="1"/>
</dbReference>
<evidence type="ECO:0000256" key="9">
    <source>
        <dbReference type="ARBA" id="ARBA00025413"/>
    </source>
</evidence>
<reference evidence="11" key="1">
    <citation type="submission" date="2013-12" db="EMBL/GenBank/DDBJ databases">
        <authorList>
            <person name="Genoscope - CEA"/>
        </authorList>
    </citation>
    <scope>NUCLEOTIDE SEQUENCE</scope>
    <source>
        <strain evidence="11">CBS 1993</strain>
    </source>
</reference>
<evidence type="ECO:0000256" key="3">
    <source>
        <dbReference type="ARBA" id="ARBA00022692"/>
    </source>
</evidence>
<protein>
    <recommendedName>
        <fullName evidence="10">Cytochrome b mRNA-processing protein 4</fullName>
    </recommendedName>
</protein>